<dbReference type="AlphaFoldDB" id="A0A6J8CI24"/>
<dbReference type="PRINTS" id="PR00453">
    <property type="entry name" value="VWFADOMAIN"/>
</dbReference>
<dbReference type="InterPro" id="IPR036465">
    <property type="entry name" value="vWFA_dom_sf"/>
</dbReference>
<organism evidence="7 8">
    <name type="scientific">Mytilus coruscus</name>
    <name type="common">Sea mussel</name>
    <dbReference type="NCBI Taxonomy" id="42192"/>
    <lineage>
        <taxon>Eukaryota</taxon>
        <taxon>Metazoa</taxon>
        <taxon>Spiralia</taxon>
        <taxon>Lophotrochozoa</taxon>
        <taxon>Mollusca</taxon>
        <taxon>Bivalvia</taxon>
        <taxon>Autobranchia</taxon>
        <taxon>Pteriomorphia</taxon>
        <taxon>Mytilida</taxon>
        <taxon>Mytiloidea</taxon>
        <taxon>Mytilidae</taxon>
        <taxon>Mytilinae</taxon>
        <taxon>Mytilus</taxon>
    </lineage>
</organism>
<keyword evidence="2" id="KW-0964">Secreted</keyword>
<evidence type="ECO:0000256" key="4">
    <source>
        <dbReference type="ARBA" id="ARBA00022737"/>
    </source>
</evidence>
<dbReference type="PANTHER" id="PTHR24020">
    <property type="entry name" value="COLLAGEN ALPHA"/>
    <property type="match status" value="1"/>
</dbReference>
<dbReference type="InterPro" id="IPR050525">
    <property type="entry name" value="ECM_Assembly_Org"/>
</dbReference>
<gene>
    <name evidence="7" type="ORF">MCOR_30724</name>
</gene>
<reference evidence="7 8" key="1">
    <citation type="submission" date="2020-06" db="EMBL/GenBank/DDBJ databases">
        <authorList>
            <person name="Li R."/>
            <person name="Bekaert M."/>
        </authorList>
    </citation>
    <scope>NUCLEOTIDE SEQUENCE [LARGE SCALE GENOMIC DNA]</scope>
    <source>
        <strain evidence="8">wild</strain>
    </source>
</reference>
<keyword evidence="5" id="KW-0325">Glycoprotein</keyword>
<dbReference type="EMBL" id="CACVKT020005604">
    <property type="protein sequence ID" value="CAC5396123.1"/>
    <property type="molecule type" value="Genomic_DNA"/>
</dbReference>
<dbReference type="Proteomes" id="UP000507470">
    <property type="component" value="Unassembled WGS sequence"/>
</dbReference>
<evidence type="ECO:0000256" key="3">
    <source>
        <dbReference type="ARBA" id="ARBA00022729"/>
    </source>
</evidence>
<dbReference type="Pfam" id="PF00092">
    <property type="entry name" value="VWA"/>
    <property type="match status" value="3"/>
</dbReference>
<feature type="domain" description="VWFA" evidence="6">
    <location>
        <begin position="51"/>
        <end position="226"/>
    </location>
</feature>
<dbReference type="PANTHER" id="PTHR24020:SF20">
    <property type="entry name" value="PH DOMAIN-CONTAINING PROTEIN"/>
    <property type="match status" value="1"/>
</dbReference>
<evidence type="ECO:0000256" key="1">
    <source>
        <dbReference type="ARBA" id="ARBA00004613"/>
    </source>
</evidence>
<dbReference type="OrthoDB" id="10256829at2759"/>
<dbReference type="PROSITE" id="PS50234">
    <property type="entry name" value="VWFA"/>
    <property type="match status" value="3"/>
</dbReference>
<dbReference type="Gene3D" id="3.40.50.410">
    <property type="entry name" value="von Willebrand factor, type A domain"/>
    <property type="match status" value="3"/>
</dbReference>
<evidence type="ECO:0000313" key="7">
    <source>
        <dbReference type="EMBL" id="CAC5396123.1"/>
    </source>
</evidence>
<dbReference type="CDD" id="cd01472">
    <property type="entry name" value="vWA_collagen"/>
    <property type="match status" value="2"/>
</dbReference>
<feature type="domain" description="VWFA" evidence="6">
    <location>
        <begin position="434"/>
        <end position="606"/>
    </location>
</feature>
<comment type="subcellular location">
    <subcellularLocation>
        <location evidence="1">Secreted</location>
    </subcellularLocation>
</comment>
<dbReference type="SMART" id="SM00327">
    <property type="entry name" value="VWA"/>
    <property type="match status" value="3"/>
</dbReference>
<evidence type="ECO:0000259" key="6">
    <source>
        <dbReference type="PROSITE" id="PS50234"/>
    </source>
</evidence>
<dbReference type="InterPro" id="IPR002035">
    <property type="entry name" value="VWF_A"/>
</dbReference>
<keyword evidence="8" id="KW-1185">Reference proteome</keyword>
<evidence type="ECO:0000256" key="5">
    <source>
        <dbReference type="ARBA" id="ARBA00023180"/>
    </source>
</evidence>
<dbReference type="GO" id="GO:0005576">
    <property type="term" value="C:extracellular region"/>
    <property type="evidence" value="ECO:0007669"/>
    <property type="project" value="UniProtKB-SubCell"/>
</dbReference>
<dbReference type="SUPFAM" id="SSF53300">
    <property type="entry name" value="vWA-like"/>
    <property type="match status" value="3"/>
</dbReference>
<feature type="domain" description="VWFA" evidence="6">
    <location>
        <begin position="246"/>
        <end position="421"/>
    </location>
</feature>
<proteinExistence type="predicted"/>
<keyword evidence="3" id="KW-0732">Signal</keyword>
<keyword evidence="4" id="KW-0677">Repeat</keyword>
<name>A0A6J8CI24_MYTCO</name>
<protein>
    <submittedName>
        <fullName evidence="7">COL6A</fullName>
    </submittedName>
</protein>
<evidence type="ECO:0000256" key="2">
    <source>
        <dbReference type="ARBA" id="ARBA00022525"/>
    </source>
</evidence>
<accession>A0A6J8CI24</accession>
<dbReference type="FunFam" id="3.40.50.410:FF:000004">
    <property type="entry name" value="collagen alpha-6(VI) chain"/>
    <property type="match status" value="2"/>
</dbReference>
<evidence type="ECO:0000313" key="8">
    <source>
        <dbReference type="Proteomes" id="UP000507470"/>
    </source>
</evidence>
<sequence>MHESEKCKPIGLYNKLEVFFSDMKVLSVFLLLLVTHTLGAKHTKGCGTKADVVFLLDSSGSVGSSNWQIMLKFVQDVINIFTIGKDDVQVGVDVFSAGASTPIKLNSYYSKTQLMNAVKGIAYSGGGTATNIGISHMTTTSFSSSYGSRSNVPKIGIVVTDGKSNSKSATLSAVNATKSAGILLFAIGIGSSIDSSELKGIANDPDSDFYFTVNDFKALKSIESSLASKACTIFTPRPTGCNAGADLVFLVDNSGSVGSTNFQTTLKFMSDIVDGLDIGKDKFQVGVVTFHTPVKAEFNLDKYQSKKDIKNAIMSIKYEGGGTNTGAAIKYLHSTSFSHASGHRPGHPMIGILITDGYSSNKAQTREEARNARLKGIKMFSIGVGSSVDATEIQSVASEPKSQFVFTAANFNLLKSIKTLVLSKACEACWGKTDLVFVLEDSCHVGKQNFQKMLDIVEDLVQEVPVGKGNVQVGVNTFRCTASTEFQVGKYKKGKDIIRAVNQIKYTGGKVNTGKAIEYTRKNSFPGSRTKAKKMMVILTNGSDKGLSKTLGEAQKAKNSGIKVMVIGIGSHTNQELFKEMATEPYNKYVFSDSSFDPLRNMRDVLIQRKCSA</sequence>